<dbReference type="EMBL" id="MEVD01000003">
    <property type="protein sequence ID" value="OGC54489.1"/>
    <property type="molecule type" value="Genomic_DNA"/>
</dbReference>
<dbReference type="STRING" id="1802620.A3D91_01155"/>
<reference evidence="1 2" key="1">
    <citation type="journal article" date="2016" name="Nat. Commun.">
        <title>Thousands of microbial genomes shed light on interconnected biogeochemical processes in an aquifer system.</title>
        <authorList>
            <person name="Anantharaman K."/>
            <person name="Brown C.T."/>
            <person name="Hug L.A."/>
            <person name="Sharon I."/>
            <person name="Castelle C.J."/>
            <person name="Probst A.J."/>
            <person name="Thomas B.C."/>
            <person name="Singh A."/>
            <person name="Wilkins M.J."/>
            <person name="Karaoz U."/>
            <person name="Brodie E.L."/>
            <person name="Williams K.H."/>
            <person name="Hubbard S.S."/>
            <person name="Banfield J.F."/>
        </authorList>
    </citation>
    <scope>NUCLEOTIDE SEQUENCE [LARGE SCALE GENOMIC DNA]</scope>
</reference>
<dbReference type="SUPFAM" id="SSF53756">
    <property type="entry name" value="UDP-Glycosyltransferase/glycogen phosphorylase"/>
    <property type="match status" value="1"/>
</dbReference>
<accession>A0A1F4VBJ3</accession>
<dbReference type="Gene3D" id="3.40.50.2000">
    <property type="entry name" value="Glycogen Phosphorylase B"/>
    <property type="match status" value="1"/>
</dbReference>
<gene>
    <name evidence="1" type="ORF">A3D91_01155</name>
</gene>
<dbReference type="AlphaFoldDB" id="A0A1F4VBJ3"/>
<evidence type="ECO:0000313" key="2">
    <source>
        <dbReference type="Proteomes" id="UP000178127"/>
    </source>
</evidence>
<proteinExistence type="predicted"/>
<comment type="caution">
    <text evidence="1">The sequence shown here is derived from an EMBL/GenBank/DDBJ whole genome shotgun (WGS) entry which is preliminary data.</text>
</comment>
<evidence type="ECO:0008006" key="3">
    <source>
        <dbReference type="Google" id="ProtNLM"/>
    </source>
</evidence>
<organism evidence="1 2">
    <name type="scientific">candidate division WWE3 bacterium RIFCSPHIGHO2_02_FULL_38_14</name>
    <dbReference type="NCBI Taxonomy" id="1802620"/>
    <lineage>
        <taxon>Bacteria</taxon>
        <taxon>Katanobacteria</taxon>
    </lineage>
</organism>
<protein>
    <recommendedName>
        <fullName evidence="3">Glycosyl transferase family 1 domain-containing protein</fullName>
    </recommendedName>
</protein>
<sequence>MEDKYIIITHVLYKNNKKVSGPYFSIINGLVQNNLDVLVLEIPLNGYENPVFYGKHDKQIKIKIPKVFGRITPIKYLTDFILTFSLLIRLLTLDSRNSVVIGIDPLSTVPAVFLKFLLNFKLVFYSVDFSENRFSIKFMQKIYEYFDRIASLKSDITWVVCESLADYKKKHYNSDSIYTPNSFIFNDTYYKSNQNSRTGKRVVWTGSILTDKQIHDIVDICLKIQKIRPEMEFWFIPSNKVDLFRQLIEKNNLKNTQIFDVNGQDASSRLVSQCDLGLAVYDKDFGSTKYIEPIKIWEYMMCGLPFIISLEPSLNKEIINEGIALQLKADNKMPDDEVLKIFISKENLISLQSKCLDMAKIYDIKGVIKGNLSKLNKPE</sequence>
<evidence type="ECO:0000313" key="1">
    <source>
        <dbReference type="EMBL" id="OGC54489.1"/>
    </source>
</evidence>
<dbReference type="Proteomes" id="UP000178127">
    <property type="component" value="Unassembled WGS sequence"/>
</dbReference>
<name>A0A1F4VBJ3_UNCKA</name>